<dbReference type="AlphaFoldDB" id="C5L478"/>
<dbReference type="GeneID" id="9041593"/>
<feature type="non-terminal residue" evidence="2">
    <location>
        <position position="203"/>
    </location>
</feature>
<sequence length="203" mass="21498">HVLCLAFTLGFESSAEAVRDWSITIARFGKPSQRRDKRGQIMEPTIPENVRYGLNNRPARKSKRAKKATGLQDGNGAANLGEESGATEAQEGEATEAQEGEATEAQEGEATEAQEGEATEAQEGEATEAQEGEATEAQEEIGSALAGAQAGQSSEIASARPYSEIAWPELLPTDDTGPFCGCGRGNNPSTGMIRCSRRTCPHN</sequence>
<keyword evidence="3" id="KW-1185">Reference proteome</keyword>
<feature type="compositionally biased region" description="Acidic residues" evidence="1">
    <location>
        <begin position="90"/>
        <end position="139"/>
    </location>
</feature>
<protein>
    <submittedName>
        <fullName evidence="2">Uncharacterized protein</fullName>
    </submittedName>
</protein>
<feature type="compositionally biased region" description="Basic residues" evidence="1">
    <location>
        <begin position="58"/>
        <end position="67"/>
    </location>
</feature>
<feature type="non-terminal residue" evidence="2">
    <location>
        <position position="1"/>
    </location>
</feature>
<proteinExistence type="predicted"/>
<name>C5L478_PERM5</name>
<evidence type="ECO:0000313" key="2">
    <source>
        <dbReference type="EMBL" id="EER08465.1"/>
    </source>
</evidence>
<feature type="compositionally biased region" description="Low complexity" evidence="1">
    <location>
        <begin position="140"/>
        <end position="154"/>
    </location>
</feature>
<dbReference type="EMBL" id="GG678999">
    <property type="protein sequence ID" value="EER08465.1"/>
    <property type="molecule type" value="Genomic_DNA"/>
</dbReference>
<gene>
    <name evidence="2" type="ORF">Pmar_PMAR019821</name>
</gene>
<feature type="region of interest" description="Disordered" evidence="1">
    <location>
        <begin position="30"/>
        <end position="157"/>
    </location>
</feature>
<dbReference type="RefSeq" id="XP_002776649.1">
    <property type="nucleotide sequence ID" value="XM_002776603.1"/>
</dbReference>
<accession>C5L478</accession>
<dbReference type="InParanoid" id="C5L478"/>
<organism evidence="3">
    <name type="scientific">Perkinsus marinus (strain ATCC 50983 / TXsc)</name>
    <dbReference type="NCBI Taxonomy" id="423536"/>
    <lineage>
        <taxon>Eukaryota</taxon>
        <taxon>Sar</taxon>
        <taxon>Alveolata</taxon>
        <taxon>Perkinsozoa</taxon>
        <taxon>Perkinsea</taxon>
        <taxon>Perkinsida</taxon>
        <taxon>Perkinsidae</taxon>
        <taxon>Perkinsus</taxon>
    </lineage>
</organism>
<reference evidence="2 3" key="1">
    <citation type="submission" date="2008-07" db="EMBL/GenBank/DDBJ databases">
        <authorList>
            <person name="El-Sayed N."/>
            <person name="Caler E."/>
            <person name="Inman J."/>
            <person name="Amedeo P."/>
            <person name="Hass B."/>
            <person name="Wortman J."/>
        </authorList>
    </citation>
    <scope>NUCLEOTIDE SEQUENCE [LARGE SCALE GENOMIC DNA]</scope>
    <source>
        <strain evidence="3">ATCC 50983 / TXsc</strain>
    </source>
</reference>
<evidence type="ECO:0000313" key="3">
    <source>
        <dbReference type="Proteomes" id="UP000007800"/>
    </source>
</evidence>
<evidence type="ECO:0000256" key="1">
    <source>
        <dbReference type="SAM" id="MobiDB-lite"/>
    </source>
</evidence>
<dbReference type="Proteomes" id="UP000007800">
    <property type="component" value="Unassembled WGS sequence"/>
</dbReference>